<evidence type="ECO:0000313" key="9">
    <source>
        <dbReference type="Proteomes" id="UP000275356"/>
    </source>
</evidence>
<sequence length="491" mass="50803">MATSAPPAPTTPAAGFAGFLDRYFSITQRGSTIGREIRGGLVTFFAMSYIIVLNPLIIGTVADGSGQFLGGDELSSVAKVAAATALIAGIMSILMGVVARFPIAMATGLGLNAVVAFSIAMLPDMTWADAMGIVVLEGIIILLLVVTGFREAVFNAVPAELKVAISVGIGLFITFIGLFDSGLVRIPASLATPVELGINGSIASWPLLVFVVGLVTAIILWIRNVRGALLISIAGATVFAFLVEAIAHVGGAQDGTGWALNTPTWPGSPVALPDFSLIGQFSLFGSIEKIGIIAVVLLVFTLLLADFFDTMGTMVAVGAEANLLDEGGNPPRTREILVVDSVGAIAGGVGSVSSNTAYIESAAGVGEGARTGLASVVTGTAFLLATFLSPIVNVVPFEAATPALVLVGFLMMTQITGIDWTKLEISIPAFLVIVLMPFTYSITTGLGAGFVVFVLIKIFVGKARQVHPLMWIASVLFVLYFIRGPLQALLG</sequence>
<evidence type="ECO:0000256" key="2">
    <source>
        <dbReference type="ARBA" id="ARBA00005697"/>
    </source>
</evidence>
<comment type="caution">
    <text evidence="8">The sequence shown here is derived from an EMBL/GenBank/DDBJ whole genome shotgun (WGS) entry which is preliminary data.</text>
</comment>
<feature type="transmembrane region" description="Helical" evidence="7">
    <location>
        <begin position="202"/>
        <end position="222"/>
    </location>
</feature>
<dbReference type="PANTHER" id="PTHR43337:SF1">
    <property type="entry name" value="XANTHINE_URACIL PERMEASE C887.17-RELATED"/>
    <property type="match status" value="1"/>
</dbReference>
<keyword evidence="5 7" id="KW-1133">Transmembrane helix</keyword>
<evidence type="ECO:0000256" key="7">
    <source>
        <dbReference type="SAM" id="Phobius"/>
    </source>
</evidence>
<comment type="similarity">
    <text evidence="2">Belongs to the nucleobase:cation symporter-2 (NCS2) (TC 2.A.40) family. Azg-like subfamily.</text>
</comment>
<proteinExistence type="inferred from homology"/>
<dbReference type="RefSeq" id="WP_123739164.1">
    <property type="nucleotide sequence ID" value="NZ_CALFQU010000010.1"/>
</dbReference>
<dbReference type="OrthoDB" id="9808458at2"/>
<dbReference type="Pfam" id="PF00860">
    <property type="entry name" value="Xan_ur_permease"/>
    <property type="match status" value="1"/>
</dbReference>
<name>A0A3N2DBF8_9MICO</name>
<feature type="transmembrane region" description="Helical" evidence="7">
    <location>
        <begin position="101"/>
        <end position="121"/>
    </location>
</feature>
<evidence type="ECO:0000256" key="1">
    <source>
        <dbReference type="ARBA" id="ARBA00004127"/>
    </source>
</evidence>
<dbReference type="InterPro" id="IPR006043">
    <property type="entry name" value="NCS2"/>
</dbReference>
<keyword evidence="6 7" id="KW-0472">Membrane</keyword>
<gene>
    <name evidence="8" type="ORF">EDD28_1660</name>
</gene>
<evidence type="ECO:0000256" key="5">
    <source>
        <dbReference type="ARBA" id="ARBA00022989"/>
    </source>
</evidence>
<feature type="transmembrane region" description="Helical" evidence="7">
    <location>
        <begin position="290"/>
        <end position="308"/>
    </location>
</feature>
<dbReference type="PANTHER" id="PTHR43337">
    <property type="entry name" value="XANTHINE/URACIL PERMEASE C887.17-RELATED"/>
    <property type="match status" value="1"/>
</dbReference>
<keyword evidence="9" id="KW-1185">Reference proteome</keyword>
<dbReference type="EMBL" id="RKHQ01000001">
    <property type="protein sequence ID" value="ROR97067.1"/>
    <property type="molecule type" value="Genomic_DNA"/>
</dbReference>
<accession>A0A3N2DBF8</accession>
<feature type="transmembrane region" description="Helical" evidence="7">
    <location>
        <begin position="468"/>
        <end position="486"/>
    </location>
</feature>
<protein>
    <submittedName>
        <fullName evidence="8">AGZA family xanthine/uracil permease-like MFS transporter</fullName>
    </submittedName>
</protein>
<reference evidence="8 9" key="1">
    <citation type="submission" date="2018-11" db="EMBL/GenBank/DDBJ databases">
        <title>Sequencing the genomes of 1000 actinobacteria strains.</title>
        <authorList>
            <person name="Klenk H.-P."/>
        </authorList>
    </citation>
    <scope>NUCLEOTIDE SEQUENCE [LARGE SCALE GENOMIC DNA]</scope>
    <source>
        <strain evidence="8 9">DSM 13521</strain>
    </source>
</reference>
<feature type="transmembrane region" description="Helical" evidence="7">
    <location>
        <begin position="430"/>
        <end position="456"/>
    </location>
</feature>
<feature type="transmembrane region" description="Helical" evidence="7">
    <location>
        <begin position="74"/>
        <end position="94"/>
    </location>
</feature>
<keyword evidence="4 7" id="KW-0812">Transmembrane</keyword>
<evidence type="ECO:0000313" key="8">
    <source>
        <dbReference type="EMBL" id="ROR97067.1"/>
    </source>
</evidence>
<organism evidence="8 9">
    <name type="scientific">Salana multivorans</name>
    <dbReference type="NCBI Taxonomy" id="120377"/>
    <lineage>
        <taxon>Bacteria</taxon>
        <taxon>Bacillati</taxon>
        <taxon>Actinomycetota</taxon>
        <taxon>Actinomycetes</taxon>
        <taxon>Micrococcales</taxon>
        <taxon>Beutenbergiaceae</taxon>
        <taxon>Salana</taxon>
    </lineage>
</organism>
<feature type="transmembrane region" description="Helical" evidence="7">
    <location>
        <begin position="399"/>
        <end position="418"/>
    </location>
</feature>
<dbReference type="InterPro" id="IPR045018">
    <property type="entry name" value="Azg-like"/>
</dbReference>
<dbReference type="Proteomes" id="UP000275356">
    <property type="component" value="Unassembled WGS sequence"/>
</dbReference>
<evidence type="ECO:0000256" key="6">
    <source>
        <dbReference type="ARBA" id="ARBA00023136"/>
    </source>
</evidence>
<feature type="transmembrane region" description="Helical" evidence="7">
    <location>
        <begin position="229"/>
        <end position="250"/>
    </location>
</feature>
<comment type="subcellular location">
    <subcellularLocation>
        <location evidence="1">Endomembrane system</location>
        <topology evidence="1">Multi-pass membrane protein</topology>
    </subcellularLocation>
</comment>
<feature type="transmembrane region" description="Helical" evidence="7">
    <location>
        <begin position="161"/>
        <end position="182"/>
    </location>
</feature>
<dbReference type="GO" id="GO:0005345">
    <property type="term" value="F:purine nucleobase transmembrane transporter activity"/>
    <property type="evidence" value="ECO:0007669"/>
    <property type="project" value="TreeGrafter"/>
</dbReference>
<dbReference type="GO" id="GO:0012505">
    <property type="term" value="C:endomembrane system"/>
    <property type="evidence" value="ECO:0007669"/>
    <property type="project" value="UniProtKB-SubCell"/>
</dbReference>
<feature type="transmembrane region" description="Helical" evidence="7">
    <location>
        <begin position="39"/>
        <end position="62"/>
    </location>
</feature>
<feature type="transmembrane region" description="Helical" evidence="7">
    <location>
        <begin position="127"/>
        <end position="149"/>
    </location>
</feature>
<evidence type="ECO:0000256" key="3">
    <source>
        <dbReference type="ARBA" id="ARBA00022448"/>
    </source>
</evidence>
<dbReference type="GO" id="GO:0005886">
    <property type="term" value="C:plasma membrane"/>
    <property type="evidence" value="ECO:0007669"/>
    <property type="project" value="TreeGrafter"/>
</dbReference>
<feature type="transmembrane region" description="Helical" evidence="7">
    <location>
        <begin position="373"/>
        <end position="393"/>
    </location>
</feature>
<keyword evidence="3" id="KW-0813">Transport</keyword>
<evidence type="ECO:0000256" key="4">
    <source>
        <dbReference type="ARBA" id="ARBA00022692"/>
    </source>
</evidence>
<dbReference type="AlphaFoldDB" id="A0A3N2DBF8"/>